<evidence type="ECO:0000259" key="1">
    <source>
        <dbReference type="PROSITE" id="PS51352"/>
    </source>
</evidence>
<dbReference type="InterPro" id="IPR013766">
    <property type="entry name" value="Thioredoxin_domain"/>
</dbReference>
<dbReference type="RefSeq" id="WP_279296503.1">
    <property type="nucleotide sequence ID" value="NZ_JAOTIF010000004.1"/>
</dbReference>
<organism evidence="2 3">
    <name type="scientific">Paraflavisolibacter caeni</name>
    <dbReference type="NCBI Taxonomy" id="2982496"/>
    <lineage>
        <taxon>Bacteria</taxon>
        <taxon>Pseudomonadati</taxon>
        <taxon>Bacteroidota</taxon>
        <taxon>Chitinophagia</taxon>
        <taxon>Chitinophagales</taxon>
        <taxon>Chitinophagaceae</taxon>
        <taxon>Paraflavisolibacter</taxon>
    </lineage>
</organism>
<dbReference type="CDD" id="cd02969">
    <property type="entry name" value="PRX_like1"/>
    <property type="match status" value="1"/>
</dbReference>
<dbReference type="InterPro" id="IPR013740">
    <property type="entry name" value="Redoxin"/>
</dbReference>
<dbReference type="PANTHER" id="PTHR43640:SF1">
    <property type="entry name" value="THIOREDOXIN-DEPENDENT PEROXIREDOXIN"/>
    <property type="match status" value="1"/>
</dbReference>
<dbReference type="Pfam" id="PF08534">
    <property type="entry name" value="Redoxin"/>
    <property type="match status" value="1"/>
</dbReference>
<evidence type="ECO:0000313" key="2">
    <source>
        <dbReference type="EMBL" id="MCU7549061.1"/>
    </source>
</evidence>
<gene>
    <name evidence="2" type="ORF">OCK74_08030</name>
</gene>
<sequence>MKPLVLTFLLMPVIWAFTSTKPIPIGSEIPMGDVAIKDISGNEITLNNMIKVNGLLIMFSSNTCPYVKRNEERIEAISNYSFKNQVGFVMINSNEGERKGEESFFFMQKHAREKSWNWYYALDENAVIANAFGAEKTPECFLFDKNGKLVYHGSINDNPGNSTAVTREHLIIAMEEMLEGKDITVKETRSVGCRIKTMNDDLALRNE</sequence>
<keyword evidence="3" id="KW-1185">Reference proteome</keyword>
<dbReference type="Proteomes" id="UP001155483">
    <property type="component" value="Unassembled WGS sequence"/>
</dbReference>
<proteinExistence type="predicted"/>
<dbReference type="Gene3D" id="3.40.30.10">
    <property type="entry name" value="Glutaredoxin"/>
    <property type="match status" value="1"/>
</dbReference>
<comment type="caution">
    <text evidence="2">The sequence shown here is derived from an EMBL/GenBank/DDBJ whole genome shotgun (WGS) entry which is preliminary data.</text>
</comment>
<feature type="domain" description="Thioredoxin" evidence="1">
    <location>
        <begin position="23"/>
        <end position="179"/>
    </location>
</feature>
<dbReference type="PROSITE" id="PS51352">
    <property type="entry name" value="THIOREDOXIN_2"/>
    <property type="match status" value="1"/>
</dbReference>
<reference evidence="2" key="1">
    <citation type="submission" date="2022-09" db="EMBL/GenBank/DDBJ databases">
        <authorList>
            <person name="Yuan C."/>
            <person name="Ke Z."/>
        </authorList>
    </citation>
    <scope>NUCLEOTIDE SEQUENCE</scope>
    <source>
        <strain evidence="2">LB-8</strain>
    </source>
</reference>
<accession>A0A9X2XV17</accession>
<evidence type="ECO:0000313" key="3">
    <source>
        <dbReference type="Proteomes" id="UP001155483"/>
    </source>
</evidence>
<reference evidence="2" key="2">
    <citation type="submission" date="2023-04" db="EMBL/GenBank/DDBJ databases">
        <title>Paracnuella aquatica gen. nov., sp. nov., a member of the family Chitinophagaceae isolated from a hot spring.</title>
        <authorList>
            <person name="Wang C."/>
        </authorList>
    </citation>
    <scope>NUCLEOTIDE SEQUENCE</scope>
    <source>
        <strain evidence="2">LB-8</strain>
    </source>
</reference>
<dbReference type="InterPro" id="IPR036249">
    <property type="entry name" value="Thioredoxin-like_sf"/>
</dbReference>
<dbReference type="EMBL" id="JAOTIF010000004">
    <property type="protein sequence ID" value="MCU7549061.1"/>
    <property type="molecule type" value="Genomic_DNA"/>
</dbReference>
<dbReference type="InterPro" id="IPR047262">
    <property type="entry name" value="PRX-like1"/>
</dbReference>
<dbReference type="GO" id="GO:0016491">
    <property type="term" value="F:oxidoreductase activity"/>
    <property type="evidence" value="ECO:0007669"/>
    <property type="project" value="InterPro"/>
</dbReference>
<name>A0A9X2XV17_9BACT</name>
<dbReference type="PANTHER" id="PTHR43640">
    <property type="entry name" value="OS07G0260300 PROTEIN"/>
    <property type="match status" value="1"/>
</dbReference>
<dbReference type="AlphaFoldDB" id="A0A9X2XV17"/>
<dbReference type="SUPFAM" id="SSF52833">
    <property type="entry name" value="Thioredoxin-like"/>
    <property type="match status" value="1"/>
</dbReference>
<protein>
    <submittedName>
        <fullName evidence="2">Thioredoxin family protein</fullName>
    </submittedName>
</protein>